<reference evidence="2" key="1">
    <citation type="submission" date="2017-09" db="EMBL/GenBank/DDBJ databases">
        <authorList>
            <person name="Varghese N."/>
            <person name="Submissions S."/>
        </authorList>
    </citation>
    <scope>NUCLEOTIDE SEQUENCE [LARGE SCALE GENOMIC DNA]</scope>
    <source>
        <strain evidence="2">DSM 29961</strain>
    </source>
</reference>
<dbReference type="InterPro" id="IPR003718">
    <property type="entry name" value="OsmC/Ohr_fam"/>
</dbReference>
<dbReference type="InterPro" id="IPR015946">
    <property type="entry name" value="KH_dom-like_a/b"/>
</dbReference>
<organism evidence="1 2">
    <name type="scientific">Spirosoma fluviale</name>
    <dbReference type="NCBI Taxonomy" id="1597977"/>
    <lineage>
        <taxon>Bacteria</taxon>
        <taxon>Pseudomonadati</taxon>
        <taxon>Bacteroidota</taxon>
        <taxon>Cytophagia</taxon>
        <taxon>Cytophagales</taxon>
        <taxon>Cytophagaceae</taxon>
        <taxon>Spirosoma</taxon>
    </lineage>
</organism>
<dbReference type="Pfam" id="PF02566">
    <property type="entry name" value="OsmC"/>
    <property type="match status" value="1"/>
</dbReference>
<evidence type="ECO:0000313" key="2">
    <source>
        <dbReference type="Proteomes" id="UP000219452"/>
    </source>
</evidence>
<accession>A0A286GN05</accession>
<proteinExistence type="predicted"/>
<dbReference type="Gene3D" id="3.30.300.20">
    <property type="match status" value="1"/>
</dbReference>
<dbReference type="InterPro" id="IPR036102">
    <property type="entry name" value="OsmC/Ohrsf"/>
</dbReference>
<dbReference type="SUPFAM" id="SSF82784">
    <property type="entry name" value="OsmC-like"/>
    <property type="match status" value="1"/>
</dbReference>
<keyword evidence="2" id="KW-1185">Reference proteome</keyword>
<dbReference type="PANTHER" id="PTHR42830:SF2">
    <property type="entry name" value="OSMC_OHR FAMILY PROTEIN"/>
    <property type="match status" value="1"/>
</dbReference>
<dbReference type="PANTHER" id="PTHR42830">
    <property type="entry name" value="OSMOTICALLY INDUCIBLE FAMILY PROTEIN"/>
    <property type="match status" value="1"/>
</dbReference>
<gene>
    <name evidence="1" type="ORF">SAMN06269250_5570</name>
</gene>
<evidence type="ECO:0000313" key="1">
    <source>
        <dbReference type="EMBL" id="SOD96923.1"/>
    </source>
</evidence>
<dbReference type="InterPro" id="IPR052707">
    <property type="entry name" value="OsmC_Ohr_Peroxiredoxin"/>
</dbReference>
<name>A0A286GN05_9BACT</name>
<dbReference type="AlphaFoldDB" id="A0A286GN05"/>
<sequence length="159" mass="17808">MTSSQRPLYKMETHYYEVNLGWQYDRLGQLSSTSLTDTIDVATPPEFPKGMAGVWSPEHLLVAAVSGCFMTTFLAIAENFQLEFEDFDCKAVGKLEKTDKGLQITEIELLPKLLLRHESDTNKAGKVLLKAEKACLITNSICAKVTMQPTIRVADKDYD</sequence>
<protein>
    <submittedName>
        <fullName evidence="1">Peroxiredoxin, SACOL1771 subfamily</fullName>
    </submittedName>
</protein>
<dbReference type="EMBL" id="OCNH01000006">
    <property type="protein sequence ID" value="SOD96923.1"/>
    <property type="molecule type" value="Genomic_DNA"/>
</dbReference>
<dbReference type="Proteomes" id="UP000219452">
    <property type="component" value="Unassembled WGS sequence"/>
</dbReference>